<dbReference type="KEGG" id="sat:SYN_01426"/>
<evidence type="ECO:0000256" key="3">
    <source>
        <dbReference type="ARBA" id="ARBA00022840"/>
    </source>
</evidence>
<dbReference type="PANTHER" id="PTHR42794:SF1">
    <property type="entry name" value="HEMIN IMPORT ATP-BINDING PROTEIN HMUV"/>
    <property type="match status" value="1"/>
</dbReference>
<evidence type="ECO:0000256" key="2">
    <source>
        <dbReference type="ARBA" id="ARBA00022741"/>
    </source>
</evidence>
<dbReference type="PROSITE" id="PS00211">
    <property type="entry name" value="ABC_TRANSPORTER_1"/>
    <property type="match status" value="1"/>
</dbReference>
<proteinExistence type="predicted"/>
<dbReference type="Proteomes" id="UP000001933">
    <property type="component" value="Chromosome"/>
</dbReference>
<feature type="domain" description="ABC transporter" evidence="6">
    <location>
        <begin position="4"/>
        <end position="242"/>
    </location>
</feature>
<protein>
    <submittedName>
        <fullName evidence="7">ABC-type cobalamin/Fe3+-siderophore transport system, ATPase component</fullName>
    </submittedName>
</protein>
<dbReference type="PROSITE" id="PS50893">
    <property type="entry name" value="ABC_TRANSPORTER_2"/>
    <property type="match status" value="1"/>
</dbReference>
<dbReference type="Gene3D" id="3.40.50.300">
    <property type="entry name" value="P-loop containing nucleotide triphosphate hydrolases"/>
    <property type="match status" value="1"/>
</dbReference>
<keyword evidence="2" id="KW-0547">Nucleotide-binding</keyword>
<sequence>MVVLNLENVSFRYGQEAECVLRNISCTVPRGEFLGVIGPNGSGKTTLLRICNGILSPQQGTVAVKGTDIRQIRRNVLARTIAFVPQDSPDLFPFTVEETVLMGRAPHLGKLQFEGEKDFAIARQAMEATGTLPLAGRHMTDLSGGEKKRVVIARALAQEPQILFLDESTAYLDMKHSKAIFDLLKIMNKTNHLTVVVVTHDINTASLYCDRLLLLSRGNIFAAGRPEDVVTESNIREVYETRVTIERNPISGLPRISLLPESLSDSRKPVKAGAAPQL</sequence>
<keyword evidence="3" id="KW-0067">ATP-binding</keyword>
<dbReference type="EMBL" id="CP000252">
    <property type="protein sequence ID" value="ABC76108.1"/>
    <property type="molecule type" value="Genomic_DNA"/>
</dbReference>
<dbReference type="InterPro" id="IPR003593">
    <property type="entry name" value="AAA+_ATPase"/>
</dbReference>
<dbReference type="PANTHER" id="PTHR42794">
    <property type="entry name" value="HEMIN IMPORT ATP-BINDING PROTEIN HMUV"/>
    <property type="match status" value="1"/>
</dbReference>
<dbReference type="STRING" id="56780.SYN_01426"/>
<evidence type="ECO:0000256" key="4">
    <source>
        <dbReference type="ARBA" id="ARBA00022967"/>
    </source>
</evidence>
<evidence type="ECO:0000256" key="5">
    <source>
        <dbReference type="ARBA" id="ARBA00037066"/>
    </source>
</evidence>
<dbReference type="InParanoid" id="Q2LQ32"/>
<dbReference type="SUPFAM" id="SSF52540">
    <property type="entry name" value="P-loop containing nucleoside triphosphate hydrolases"/>
    <property type="match status" value="1"/>
</dbReference>
<organism evidence="7 8">
    <name type="scientific">Syntrophus aciditrophicus (strain SB)</name>
    <dbReference type="NCBI Taxonomy" id="56780"/>
    <lineage>
        <taxon>Bacteria</taxon>
        <taxon>Pseudomonadati</taxon>
        <taxon>Thermodesulfobacteriota</taxon>
        <taxon>Syntrophia</taxon>
        <taxon>Syntrophales</taxon>
        <taxon>Syntrophaceae</taxon>
        <taxon>Syntrophus</taxon>
    </lineage>
</organism>
<name>Q2LQ32_SYNAS</name>
<keyword evidence="8" id="KW-1185">Reference proteome</keyword>
<reference evidence="7 8" key="1">
    <citation type="journal article" date="2007" name="Proc. Natl. Acad. Sci. U.S.A.">
        <title>The genome of Syntrophus aciditrophicus: life at the thermodynamic limit of microbial growth.</title>
        <authorList>
            <person name="McInerney M.J."/>
            <person name="Rohlin L."/>
            <person name="Mouttaki H."/>
            <person name="Kim U."/>
            <person name="Krupp R.S."/>
            <person name="Rios-Hernandez L."/>
            <person name="Sieber J."/>
            <person name="Struchtemeyer C.G."/>
            <person name="Bhattacharyya A."/>
            <person name="Campbell J.W."/>
            <person name="Gunsalus R.P."/>
        </authorList>
    </citation>
    <scope>NUCLEOTIDE SEQUENCE [LARGE SCALE GENOMIC DNA]</scope>
    <source>
        <strain evidence="7 8">SB</strain>
    </source>
</reference>
<dbReference type="HOGENOM" id="CLU_000604_1_11_7"/>
<dbReference type="GO" id="GO:0005524">
    <property type="term" value="F:ATP binding"/>
    <property type="evidence" value="ECO:0007669"/>
    <property type="project" value="UniProtKB-KW"/>
</dbReference>
<dbReference type="FunFam" id="3.40.50.300:FF:000134">
    <property type="entry name" value="Iron-enterobactin ABC transporter ATP-binding protein"/>
    <property type="match status" value="1"/>
</dbReference>
<keyword evidence="4" id="KW-1278">Translocase</keyword>
<dbReference type="GO" id="GO:0016887">
    <property type="term" value="F:ATP hydrolysis activity"/>
    <property type="evidence" value="ECO:0007669"/>
    <property type="project" value="InterPro"/>
</dbReference>
<dbReference type="SMART" id="SM00382">
    <property type="entry name" value="AAA"/>
    <property type="match status" value="1"/>
</dbReference>
<dbReference type="InterPro" id="IPR017871">
    <property type="entry name" value="ABC_transporter-like_CS"/>
</dbReference>
<accession>Q2LQ32</accession>
<dbReference type="FunCoup" id="Q2LQ32">
    <property type="interactions" value="343"/>
</dbReference>
<dbReference type="Pfam" id="PF00005">
    <property type="entry name" value="ABC_tran"/>
    <property type="match status" value="1"/>
</dbReference>
<evidence type="ECO:0000259" key="6">
    <source>
        <dbReference type="PROSITE" id="PS50893"/>
    </source>
</evidence>
<dbReference type="InterPro" id="IPR003439">
    <property type="entry name" value="ABC_transporter-like_ATP-bd"/>
</dbReference>
<dbReference type="CDD" id="cd03214">
    <property type="entry name" value="ABC_Iron-Siderophores_B12_Hemin"/>
    <property type="match status" value="1"/>
</dbReference>
<comment type="function">
    <text evidence="5">Part of the ABC transporter complex HmuTUV involved in hemin import. Responsible for energy coupling to the transport system.</text>
</comment>
<evidence type="ECO:0000313" key="7">
    <source>
        <dbReference type="EMBL" id="ABC76108.1"/>
    </source>
</evidence>
<evidence type="ECO:0000256" key="1">
    <source>
        <dbReference type="ARBA" id="ARBA00022448"/>
    </source>
</evidence>
<dbReference type="InterPro" id="IPR027417">
    <property type="entry name" value="P-loop_NTPase"/>
</dbReference>
<evidence type="ECO:0000313" key="8">
    <source>
        <dbReference type="Proteomes" id="UP000001933"/>
    </source>
</evidence>
<dbReference type="AlphaFoldDB" id="Q2LQ32"/>
<gene>
    <name evidence="7" type="ORF">SYN_01426</name>
</gene>
<dbReference type="eggNOG" id="COG1120">
    <property type="taxonomic scope" value="Bacteria"/>
</dbReference>
<keyword evidence="1" id="KW-0813">Transport</keyword>